<feature type="compositionally biased region" description="Polar residues" evidence="1">
    <location>
        <begin position="455"/>
        <end position="466"/>
    </location>
</feature>
<dbReference type="EMBL" id="CACRXK020002398">
    <property type="protein sequence ID" value="CAB3994138.1"/>
    <property type="molecule type" value="Genomic_DNA"/>
</dbReference>
<feature type="region of interest" description="Disordered" evidence="1">
    <location>
        <begin position="170"/>
        <end position="195"/>
    </location>
</feature>
<dbReference type="OrthoDB" id="10585623at2759"/>
<dbReference type="Proteomes" id="UP001152795">
    <property type="component" value="Unassembled WGS sequence"/>
</dbReference>
<evidence type="ECO:0000313" key="3">
    <source>
        <dbReference type="Proteomes" id="UP001152795"/>
    </source>
</evidence>
<feature type="compositionally biased region" description="Low complexity" evidence="1">
    <location>
        <begin position="533"/>
        <end position="549"/>
    </location>
</feature>
<sequence>MTVRGKSAGDSIQGKVDRDILFKVLLQKPTTKGRRDLVHSASSSFPSQISRKLLLEEHKLNVRLEKIEKERKLFLNRNSNEKHMLQLSMRTGKISENRRGSGQCLVLNDNAKCHSSSPDHGNLKEGNGMMRKSWTSTTNGVFYQSGAKSVRQLQVKKVCLLKKMAERHRRTNSLPWKRNFDTPQGPPPSRSPSKTNIIWVRVRNSSGEMEIDGFLRTNKDFEGLLPEGIKDNIVPTKLEVRLPGEQDMAHKDALVRKDKNTLKIDDLKLNTDTNTVLEKPYEENYSVLENVDTDFAQNLKQSMIEKESLRTNQEARQASSLHTEVLIDQLAPMVKGLKVSPNEIRRGSPVKQKSEELMQTEVYEISKYSRTGNDRAFTDEKSYVLKDKVKTAIPCPESESDAKSGRTDSRSDRKNIAGNSLNIESDRSNVKSGQQKIGSDRKKTKCSRQKIGRARSNTGSDRSNIGNDRKRIGSSRKSMEKIVRKNIGNDRENIGNDRENIGKDKKDINSERKTPSGGENANEGKTNRRHAKNSQGSGKSSSTKISKGKSVQKFVRTKPNVQGMCVVAKTFIITTKSKGKTGRKTQENEKGLSKPRSATRLNDKKSATKLPKKSCSACAVKTSLKDSSLRVATRDIRSKSDTAACSKVRAALQERGSGVSSPEKKSQSAVPIMIPSQTQLQNFDKVAKIKLRQTLAVKMRKHCYTGTWAFPSGQIRESEIEEKELNKRETIWGREISTS</sequence>
<name>A0A6S7GQ10_PARCT</name>
<feature type="compositionally biased region" description="Basic and acidic residues" evidence="1">
    <location>
        <begin position="400"/>
        <end position="415"/>
    </location>
</feature>
<comment type="caution">
    <text evidence="2">The sequence shown here is derived from an EMBL/GenBank/DDBJ whole genome shotgun (WGS) entry which is preliminary data.</text>
</comment>
<keyword evidence="3" id="KW-1185">Reference proteome</keyword>
<gene>
    <name evidence="2" type="ORF">PACLA_8A026058</name>
</gene>
<dbReference type="AlphaFoldDB" id="A0A6S7GQ10"/>
<reference evidence="2" key="1">
    <citation type="submission" date="2020-04" db="EMBL/GenBank/DDBJ databases">
        <authorList>
            <person name="Alioto T."/>
            <person name="Alioto T."/>
            <person name="Gomez Garrido J."/>
        </authorList>
    </citation>
    <scope>NUCLEOTIDE SEQUENCE</scope>
    <source>
        <strain evidence="2">A484AB</strain>
    </source>
</reference>
<accession>A0A6S7GQ10</accession>
<proteinExistence type="predicted"/>
<feature type="compositionally biased region" description="Basic residues" evidence="1">
    <location>
        <begin position="442"/>
        <end position="453"/>
    </location>
</feature>
<evidence type="ECO:0000256" key="1">
    <source>
        <dbReference type="SAM" id="MobiDB-lite"/>
    </source>
</evidence>
<feature type="compositionally biased region" description="Basic and acidic residues" evidence="1">
    <location>
        <begin position="467"/>
        <end position="514"/>
    </location>
</feature>
<protein>
    <submittedName>
        <fullName evidence="2">Uncharacterized protein</fullName>
    </submittedName>
</protein>
<evidence type="ECO:0000313" key="2">
    <source>
        <dbReference type="EMBL" id="CAB3994138.1"/>
    </source>
</evidence>
<feature type="region of interest" description="Disordered" evidence="1">
    <location>
        <begin position="577"/>
        <end position="608"/>
    </location>
</feature>
<organism evidence="2 3">
    <name type="scientific">Paramuricea clavata</name>
    <name type="common">Red gorgonian</name>
    <name type="synonym">Violescent sea-whip</name>
    <dbReference type="NCBI Taxonomy" id="317549"/>
    <lineage>
        <taxon>Eukaryota</taxon>
        <taxon>Metazoa</taxon>
        <taxon>Cnidaria</taxon>
        <taxon>Anthozoa</taxon>
        <taxon>Octocorallia</taxon>
        <taxon>Malacalcyonacea</taxon>
        <taxon>Plexauridae</taxon>
        <taxon>Paramuricea</taxon>
    </lineage>
</organism>
<feature type="region of interest" description="Disordered" evidence="1">
    <location>
        <begin position="395"/>
        <end position="556"/>
    </location>
</feature>